<feature type="region of interest" description="Disordered" evidence="1">
    <location>
        <begin position="130"/>
        <end position="150"/>
    </location>
</feature>
<feature type="compositionally biased region" description="Polar residues" evidence="1">
    <location>
        <begin position="269"/>
        <end position="282"/>
    </location>
</feature>
<dbReference type="EMBL" id="CP022540">
    <property type="protein sequence ID" value="ASP21272.1"/>
    <property type="molecule type" value="Genomic_DNA"/>
</dbReference>
<dbReference type="Proteomes" id="UP000203589">
    <property type="component" value="Chromosome"/>
</dbReference>
<accession>A0A222E527</accession>
<gene>
    <name evidence="2" type="ORF">ANTHELSMS3_02611</name>
</gene>
<organism evidence="2 3">
    <name type="scientific">Antarctobacter heliothermus</name>
    <dbReference type="NCBI Taxonomy" id="74033"/>
    <lineage>
        <taxon>Bacteria</taxon>
        <taxon>Pseudomonadati</taxon>
        <taxon>Pseudomonadota</taxon>
        <taxon>Alphaproteobacteria</taxon>
        <taxon>Rhodobacterales</taxon>
        <taxon>Roseobacteraceae</taxon>
        <taxon>Antarctobacter</taxon>
    </lineage>
</organism>
<feature type="compositionally biased region" description="Acidic residues" evidence="1">
    <location>
        <begin position="186"/>
        <end position="198"/>
    </location>
</feature>
<dbReference type="KEGG" id="aht:ANTHELSMS3_02611"/>
<reference evidence="2 3" key="1">
    <citation type="submission" date="2017-07" db="EMBL/GenBank/DDBJ databases">
        <title>Genome Sequence of Antarctobacter heliothermus Strain SMS3 Isolated from a culture of the Diatom Skeletonema marinoi.</title>
        <authorList>
            <person name="Topel M."/>
            <person name="Pinder M.I.M."/>
            <person name="Johansson O.N."/>
            <person name="Kourtchenko O."/>
            <person name="Godhe A."/>
            <person name="Clarke A.K."/>
        </authorList>
    </citation>
    <scope>NUCLEOTIDE SEQUENCE [LARGE SCALE GENOMIC DNA]</scope>
    <source>
        <strain evidence="2 3">SMS3</strain>
    </source>
</reference>
<evidence type="ECO:0000313" key="3">
    <source>
        <dbReference type="Proteomes" id="UP000203589"/>
    </source>
</evidence>
<dbReference type="AlphaFoldDB" id="A0A222E527"/>
<feature type="region of interest" description="Disordered" evidence="1">
    <location>
        <begin position="215"/>
        <end position="234"/>
    </location>
</feature>
<protein>
    <submittedName>
        <fullName evidence="2">Glycerol-3-phosphate dehydrogenase</fullName>
    </submittedName>
</protein>
<proteinExistence type="predicted"/>
<evidence type="ECO:0000256" key="1">
    <source>
        <dbReference type="SAM" id="MobiDB-lite"/>
    </source>
</evidence>
<sequence length="477" mass="49673">MARTMSDPVTNVEIEDVLSSIRRLVSEEERPPRGAQRSVPERLVLSPALRVPDAADPPTKAPGRGREAHAPMVLTEPSVTPVAHRPPPPPTVPEPDEIATLVLGAEDSAEATAPEPADTQVAETVDPLAVWSADPDGTSDKPIDLAPALPEDDLGEADAALVPVDPDADQMIADDADLTGNVTEDIGPEEIEPEDIEHDTEAGQIAALRASLSDILAPDPGAGDDDVLETADDPNGYAAQLFAHADVDVDSGTDTELDRKIATLEQMLARQSQDWAPTTPSADDTDPSEPSEAAVAPTADPDDATAMGDGADVTSDGADDADTALQEVVSAVAGAVSDDPLNGAGPVDPSPDMATAIPDGDISAVDALEPEDSAETPAATSAVPGDARPAFVRHAPSEALDWEDHAPGADSLPDPVPEAEPDQSAAVTKLSEEALQAIVSEIVRQELQGALGERITRNVRKLVRREIHRVLMSKDLD</sequence>
<feature type="compositionally biased region" description="Low complexity" evidence="1">
    <location>
        <begin position="328"/>
        <end position="337"/>
    </location>
</feature>
<feature type="compositionally biased region" description="Acidic residues" evidence="1">
    <location>
        <begin position="222"/>
        <end position="232"/>
    </location>
</feature>
<feature type="compositionally biased region" description="Low complexity" evidence="1">
    <location>
        <begin position="293"/>
        <end position="313"/>
    </location>
</feature>
<feature type="compositionally biased region" description="Pro residues" evidence="1">
    <location>
        <begin position="84"/>
        <end position="93"/>
    </location>
</feature>
<evidence type="ECO:0000313" key="2">
    <source>
        <dbReference type="EMBL" id="ASP21272.1"/>
    </source>
</evidence>
<keyword evidence="3" id="KW-1185">Reference proteome</keyword>
<feature type="region of interest" description="Disordered" evidence="1">
    <location>
        <begin position="23"/>
        <end position="96"/>
    </location>
</feature>
<feature type="region of interest" description="Disordered" evidence="1">
    <location>
        <begin position="268"/>
        <end position="426"/>
    </location>
</feature>
<feature type="region of interest" description="Disordered" evidence="1">
    <location>
        <begin position="175"/>
        <end position="203"/>
    </location>
</feature>
<name>A0A222E527_9RHOB</name>